<dbReference type="GO" id="GO:0046820">
    <property type="term" value="F:4-amino-4-deoxychorismate synthase activity"/>
    <property type="evidence" value="ECO:0007669"/>
    <property type="project" value="UniProtKB-EC"/>
</dbReference>
<dbReference type="InterPro" id="IPR010117">
    <property type="entry name" value="PabB_fungal"/>
</dbReference>
<feature type="domain" description="Chorismate-utilising enzyme C-terminal" evidence="6">
    <location>
        <begin position="419"/>
        <end position="673"/>
    </location>
</feature>
<dbReference type="GO" id="GO:0008153">
    <property type="term" value="P:4-aminobenzoate biosynthetic process"/>
    <property type="evidence" value="ECO:0007669"/>
    <property type="project" value="TreeGrafter"/>
</dbReference>
<dbReference type="Pfam" id="PF00425">
    <property type="entry name" value="Chorismate_bind"/>
    <property type="match status" value="1"/>
</dbReference>
<evidence type="ECO:0000259" key="7">
    <source>
        <dbReference type="Pfam" id="PF04715"/>
    </source>
</evidence>
<dbReference type="Pfam" id="PF00117">
    <property type="entry name" value="GATase"/>
    <property type="match status" value="1"/>
</dbReference>
<dbReference type="eggNOG" id="COG0512">
    <property type="taxonomic scope" value="Bacteria"/>
</dbReference>
<comment type="similarity">
    <text evidence="1">In the C-terminal section; belongs to the anthranilate synthase component I family.</text>
</comment>
<dbReference type="FunFam" id="3.40.50.880:FF:000003">
    <property type="entry name" value="Anthranilate synthase component II"/>
    <property type="match status" value="1"/>
</dbReference>
<gene>
    <name evidence="8" type="ordered locus">Cyast_0346</name>
</gene>
<keyword evidence="4" id="KW-0315">Glutamine amidotransferase</keyword>
<dbReference type="PANTHER" id="PTHR11236:SF18">
    <property type="entry name" value="AMINODEOXYCHORISMATE SYNTHASE"/>
    <property type="match status" value="1"/>
</dbReference>
<dbReference type="Proteomes" id="UP000010483">
    <property type="component" value="Chromosome"/>
</dbReference>
<keyword evidence="3" id="KW-0808">Transferase</keyword>
<organism evidence="8 9">
    <name type="scientific">Cyanobacterium stanieri (strain ATCC 29140 / PCC 7202)</name>
    <dbReference type="NCBI Taxonomy" id="292563"/>
    <lineage>
        <taxon>Bacteria</taxon>
        <taxon>Bacillati</taxon>
        <taxon>Cyanobacteriota</taxon>
        <taxon>Cyanophyceae</taxon>
        <taxon>Oscillatoriophycideae</taxon>
        <taxon>Chroococcales</taxon>
        <taxon>Geminocystaceae</taxon>
        <taxon>Cyanobacterium</taxon>
    </lineage>
</organism>
<dbReference type="GO" id="GO:0005737">
    <property type="term" value="C:cytoplasm"/>
    <property type="evidence" value="ECO:0007669"/>
    <property type="project" value="TreeGrafter"/>
</dbReference>
<dbReference type="SUPFAM" id="SSF52317">
    <property type="entry name" value="Class I glutamine amidotransferase-like"/>
    <property type="match status" value="1"/>
</dbReference>
<dbReference type="SUPFAM" id="SSF56322">
    <property type="entry name" value="ADC synthase"/>
    <property type="match status" value="1"/>
</dbReference>
<dbReference type="InterPro" id="IPR019999">
    <property type="entry name" value="Anth_synth_I-like"/>
</dbReference>
<dbReference type="AlphaFoldDB" id="K9YH87"/>
<evidence type="ECO:0000259" key="6">
    <source>
        <dbReference type="Pfam" id="PF00425"/>
    </source>
</evidence>
<accession>K9YH87</accession>
<dbReference type="PATRIC" id="fig|292563.3.peg.362"/>
<feature type="domain" description="Anthranilate synthase component I N-terminal" evidence="7">
    <location>
        <begin position="228"/>
        <end position="370"/>
    </location>
</feature>
<dbReference type="HOGENOM" id="CLU_006493_0_1_3"/>
<evidence type="ECO:0000256" key="2">
    <source>
        <dbReference type="ARBA" id="ARBA00013139"/>
    </source>
</evidence>
<protein>
    <recommendedName>
        <fullName evidence="2">aminodeoxychorismate synthase</fullName>
        <ecNumber evidence="2">2.6.1.85</ecNumber>
    </recommendedName>
</protein>
<dbReference type="EC" id="2.6.1.85" evidence="2"/>
<evidence type="ECO:0000259" key="5">
    <source>
        <dbReference type="Pfam" id="PF00117"/>
    </source>
</evidence>
<feature type="domain" description="Glutamine amidotransferase" evidence="5">
    <location>
        <begin position="4"/>
        <end position="185"/>
    </location>
</feature>
<dbReference type="NCBIfam" id="TIGR01823">
    <property type="entry name" value="PabB-fungal"/>
    <property type="match status" value="1"/>
</dbReference>
<dbReference type="GO" id="GO:0009396">
    <property type="term" value="P:folic acid-containing compound biosynthetic process"/>
    <property type="evidence" value="ECO:0007669"/>
    <property type="project" value="InterPro"/>
</dbReference>
<evidence type="ECO:0000256" key="4">
    <source>
        <dbReference type="ARBA" id="ARBA00022962"/>
    </source>
</evidence>
<dbReference type="InterPro" id="IPR006805">
    <property type="entry name" value="Anth_synth_I_N"/>
</dbReference>
<sequence length="685" mass="78692">MKSLIIDNFDSFTHNIYQLLAQVNQQYPTIVTNNQWSWEKIEAENFDNIIISPGPGNPSKKKDFGVCGEVLLRANIPILGICLGHQGLGYFYGSNITKAPEPMHGRVSNVYHYNDPLFEGIPSGFEAVRYHSLIINNLGVNLKAIAHTDDNLIMAIRHKYKPFWGVQFHPESICSQYGYNILKNFQQLTINYYKNNNKKYNFTTKKTILDNKKKPIKYKLYYHKIDTWQEPELIFKNLYNHSDNTFWLDSSMVAEGLSRFSFMGDTNSDESFRIKYTVSNNQICIAKKNHQEIINDIDLYDYLDSLLKIYYCHNDDLPFNFCGGFVGYFGYELKQLSGYENKHISSLPDCYLIKGDRTIAFDHQKREIYLLYVGQKGEENQAKEWLKNIEKKINNLSQLTIKKNNQNYINKELHFTRNKQEYLNNIDTCFEKIKQGESYEICLTNQINLPPIKNPLEYYCHLRKENPAPYSAFIRCDDATIICSSPERFLHLDKQGWLESKPIKGTLRRGTSEEEDWQLQQQLSLSEKEKAENLMIVDLLRNDLGKICEIGTVSVPKLMAIESYSTVHQMVSTVRGKLKQGVSPLDCLKYIFPGGSMTGAPKKRTLEIIDQLETEARGIYSGSIGFLSFNGTLDLNIVIRSAIVTKEKTTIGVGGAITALSDKDQEFEEIKLKAQALLKILNTGC</sequence>
<dbReference type="Gene3D" id="3.40.50.880">
    <property type="match status" value="1"/>
</dbReference>
<dbReference type="EMBL" id="CP003940">
    <property type="protein sequence ID" value="AFZ46326.1"/>
    <property type="molecule type" value="Genomic_DNA"/>
</dbReference>
<dbReference type="InterPro" id="IPR005802">
    <property type="entry name" value="ADC_synth_comp_1"/>
</dbReference>
<evidence type="ECO:0000313" key="8">
    <source>
        <dbReference type="EMBL" id="AFZ46326.1"/>
    </source>
</evidence>
<dbReference type="KEGG" id="csn:Cyast_0346"/>
<name>K9YH87_CYASC</name>
<evidence type="ECO:0000256" key="3">
    <source>
        <dbReference type="ARBA" id="ARBA00022679"/>
    </source>
</evidence>
<dbReference type="NCBIfam" id="TIGR00566">
    <property type="entry name" value="trpG_papA"/>
    <property type="match status" value="1"/>
</dbReference>
<dbReference type="eggNOG" id="COG0147">
    <property type="taxonomic scope" value="Bacteria"/>
</dbReference>
<proteinExistence type="inferred from homology"/>
<dbReference type="InterPro" id="IPR006221">
    <property type="entry name" value="TrpG/PapA_dom"/>
</dbReference>
<evidence type="ECO:0000313" key="9">
    <source>
        <dbReference type="Proteomes" id="UP000010483"/>
    </source>
</evidence>
<evidence type="ECO:0000256" key="1">
    <source>
        <dbReference type="ARBA" id="ARBA00005970"/>
    </source>
</evidence>
<dbReference type="Pfam" id="PF04715">
    <property type="entry name" value="Anth_synt_I_N"/>
    <property type="match status" value="1"/>
</dbReference>
<dbReference type="PRINTS" id="PR00099">
    <property type="entry name" value="CPSGATASE"/>
</dbReference>
<dbReference type="CDD" id="cd01743">
    <property type="entry name" value="GATase1_Anthranilate_Synthase"/>
    <property type="match status" value="1"/>
</dbReference>
<dbReference type="GO" id="GO:0000162">
    <property type="term" value="P:L-tryptophan biosynthetic process"/>
    <property type="evidence" value="ECO:0007669"/>
    <property type="project" value="TreeGrafter"/>
</dbReference>
<keyword evidence="9" id="KW-1185">Reference proteome</keyword>
<dbReference type="PRINTS" id="PR00097">
    <property type="entry name" value="ANTSNTHASEII"/>
</dbReference>
<dbReference type="InterPro" id="IPR029062">
    <property type="entry name" value="Class_I_gatase-like"/>
</dbReference>
<dbReference type="InterPro" id="IPR005801">
    <property type="entry name" value="ADC_synthase"/>
</dbReference>
<dbReference type="PANTHER" id="PTHR11236">
    <property type="entry name" value="AMINOBENZOATE/ANTHRANILATE SYNTHASE"/>
    <property type="match status" value="1"/>
</dbReference>
<reference evidence="9" key="1">
    <citation type="journal article" date="2013" name="Proc. Natl. Acad. Sci. U.S.A.">
        <title>Improving the coverage of the cyanobacterial phylum using diversity-driven genome sequencing.</title>
        <authorList>
            <person name="Shih P.M."/>
            <person name="Wu D."/>
            <person name="Latifi A."/>
            <person name="Axen S.D."/>
            <person name="Fewer D.P."/>
            <person name="Talla E."/>
            <person name="Calteau A."/>
            <person name="Cai F."/>
            <person name="Tandeau de Marsac N."/>
            <person name="Rippka R."/>
            <person name="Herdman M."/>
            <person name="Sivonen K."/>
            <person name="Coursin T."/>
            <person name="Laurent T."/>
            <person name="Goodwin L."/>
            <person name="Nolan M."/>
            <person name="Davenport K.W."/>
            <person name="Han C.S."/>
            <person name="Rubin E.M."/>
            <person name="Eisen J.A."/>
            <person name="Woyke T."/>
            <person name="Gugger M."/>
            <person name="Kerfeld C.A."/>
        </authorList>
    </citation>
    <scope>NUCLEOTIDE SEQUENCE [LARGE SCALE GENOMIC DNA]</scope>
    <source>
        <strain evidence="9">ATCC 29140 / PCC 7202</strain>
    </source>
</reference>
<dbReference type="NCBIfam" id="TIGR00553">
    <property type="entry name" value="pabB"/>
    <property type="match status" value="1"/>
</dbReference>
<dbReference type="PRINTS" id="PR00096">
    <property type="entry name" value="GATASE"/>
</dbReference>
<dbReference type="InterPro" id="IPR017926">
    <property type="entry name" value="GATASE"/>
</dbReference>
<dbReference type="Gene3D" id="3.60.120.10">
    <property type="entry name" value="Anthranilate synthase"/>
    <property type="match status" value="1"/>
</dbReference>
<dbReference type="PROSITE" id="PS51273">
    <property type="entry name" value="GATASE_TYPE_1"/>
    <property type="match status" value="1"/>
</dbReference>
<dbReference type="STRING" id="292563.Cyast_0346"/>
<dbReference type="BioCyc" id="CSTA292563:G1353-349-MONOMER"/>
<dbReference type="InterPro" id="IPR015890">
    <property type="entry name" value="Chorismate_C"/>
</dbReference>